<feature type="transmembrane region" description="Helical" evidence="5">
    <location>
        <begin position="20"/>
        <end position="38"/>
    </location>
</feature>
<dbReference type="GO" id="GO:0016020">
    <property type="term" value="C:membrane"/>
    <property type="evidence" value="ECO:0007669"/>
    <property type="project" value="TreeGrafter"/>
</dbReference>
<dbReference type="Proteomes" id="UP001431209">
    <property type="component" value="Unassembled WGS sequence"/>
</dbReference>
<comment type="similarity">
    <text evidence="4 5">Belongs to the cytochrome b5 family.</text>
</comment>
<protein>
    <submittedName>
        <fullName evidence="7">Cytochrome B5-like protein CB5LP</fullName>
    </submittedName>
</protein>
<dbReference type="Gene3D" id="3.10.120.10">
    <property type="entry name" value="Cytochrome b5-like heme/steroid binding domain"/>
    <property type="match status" value="2"/>
</dbReference>
<dbReference type="PROSITE" id="PS00191">
    <property type="entry name" value="CYTOCHROME_B5_1"/>
    <property type="match status" value="2"/>
</dbReference>
<evidence type="ECO:0000256" key="3">
    <source>
        <dbReference type="ARBA" id="ARBA00023004"/>
    </source>
</evidence>
<keyword evidence="1 5" id="KW-0349">Heme</keyword>
<dbReference type="InterPro" id="IPR001199">
    <property type="entry name" value="Cyt_B5-like_heme/steroid-bd"/>
</dbReference>
<feature type="domain" description="Cytochrome b5 heme-binding" evidence="6">
    <location>
        <begin position="65"/>
        <end position="140"/>
    </location>
</feature>
<dbReference type="PANTHER" id="PTHR19359:SF95">
    <property type="entry name" value="CYTOCHROME B5 TYPE B"/>
    <property type="match status" value="1"/>
</dbReference>
<evidence type="ECO:0000256" key="1">
    <source>
        <dbReference type="ARBA" id="ARBA00022617"/>
    </source>
</evidence>
<accession>A0AAW2ZEH0</accession>
<evidence type="ECO:0000256" key="5">
    <source>
        <dbReference type="RuleBase" id="RU362121"/>
    </source>
</evidence>
<evidence type="ECO:0000313" key="8">
    <source>
        <dbReference type="Proteomes" id="UP001431209"/>
    </source>
</evidence>
<dbReference type="PANTHER" id="PTHR19359">
    <property type="entry name" value="CYTOCHROME B5"/>
    <property type="match status" value="1"/>
</dbReference>
<dbReference type="PROSITE" id="PS50255">
    <property type="entry name" value="CYTOCHROME_B5_2"/>
    <property type="match status" value="2"/>
</dbReference>
<evidence type="ECO:0000256" key="4">
    <source>
        <dbReference type="ARBA" id="ARBA00038168"/>
    </source>
</evidence>
<evidence type="ECO:0000256" key="2">
    <source>
        <dbReference type="ARBA" id="ARBA00022723"/>
    </source>
</evidence>
<feature type="domain" description="Cytochrome b5 heme-binding" evidence="6">
    <location>
        <begin position="158"/>
        <end position="216"/>
    </location>
</feature>
<dbReference type="InterPro" id="IPR036400">
    <property type="entry name" value="Cyt_B5-like_heme/steroid_sf"/>
</dbReference>
<keyword evidence="5" id="KW-0812">Transmembrane</keyword>
<organism evidence="7 8">
    <name type="scientific">Acrasis kona</name>
    <dbReference type="NCBI Taxonomy" id="1008807"/>
    <lineage>
        <taxon>Eukaryota</taxon>
        <taxon>Discoba</taxon>
        <taxon>Heterolobosea</taxon>
        <taxon>Tetramitia</taxon>
        <taxon>Eutetramitia</taxon>
        <taxon>Acrasidae</taxon>
        <taxon>Acrasis</taxon>
    </lineage>
</organism>
<evidence type="ECO:0000313" key="7">
    <source>
        <dbReference type="EMBL" id="KAL0487850.1"/>
    </source>
</evidence>
<keyword evidence="8" id="KW-1185">Reference proteome</keyword>
<dbReference type="AlphaFoldDB" id="A0AAW2ZEH0"/>
<keyword evidence="2 5" id="KW-0479">Metal-binding</keyword>
<comment type="caution">
    <text evidence="7">The sequence shown here is derived from an EMBL/GenBank/DDBJ whole genome shotgun (WGS) entry which is preliminary data.</text>
</comment>
<gene>
    <name evidence="7" type="ORF">AKO1_000056</name>
</gene>
<dbReference type="InterPro" id="IPR050668">
    <property type="entry name" value="Cytochrome_b5"/>
</dbReference>
<sequence length="239" mass="27359">MSWFTNGFWKDIVIQEMLSPVALGLLIGVIGVIIYYFVSRRTEDDSEREIQEQEEAEKLLMEKGERIITRKEVAEHCDMDDLWVIVDNKVYDLTMFVNKHPGGDVITRNAGGDATKGFYGIQHPERAFVEIEDYIIGKLPENERSIMFQSKDLDGKHYVVIKGRVHDVTSFLDEHPGGTDNLTMFAGGKDATSAFYKQHPKHAVQRLPEFFVGYLMKEGEPDFISNNVKKRAVEAQKRL</sequence>
<dbReference type="SUPFAM" id="SSF55856">
    <property type="entry name" value="Cytochrome b5-like heme/steroid binding domain"/>
    <property type="match status" value="2"/>
</dbReference>
<proteinExistence type="inferred from homology"/>
<keyword evidence="5" id="KW-0472">Membrane</keyword>
<dbReference type="Pfam" id="PF00173">
    <property type="entry name" value="Cyt-b5"/>
    <property type="match status" value="2"/>
</dbReference>
<name>A0AAW2ZEH0_9EUKA</name>
<dbReference type="GO" id="GO:0020037">
    <property type="term" value="F:heme binding"/>
    <property type="evidence" value="ECO:0007669"/>
    <property type="project" value="UniProtKB-UniRule"/>
</dbReference>
<keyword evidence="3 5" id="KW-0408">Iron</keyword>
<dbReference type="PRINTS" id="PR00363">
    <property type="entry name" value="CYTOCHROMEB5"/>
</dbReference>
<reference evidence="7 8" key="1">
    <citation type="submission" date="2024-03" db="EMBL/GenBank/DDBJ databases">
        <title>The Acrasis kona genome and developmental transcriptomes reveal deep origins of eukaryotic multicellular pathways.</title>
        <authorList>
            <person name="Sheikh S."/>
            <person name="Fu C.-J."/>
            <person name="Brown M.W."/>
            <person name="Baldauf S.L."/>
        </authorList>
    </citation>
    <scope>NUCLEOTIDE SEQUENCE [LARGE SCALE GENOMIC DNA]</scope>
    <source>
        <strain evidence="7 8">ATCC MYA-3509</strain>
    </source>
</reference>
<evidence type="ECO:0000259" key="6">
    <source>
        <dbReference type="PROSITE" id="PS50255"/>
    </source>
</evidence>
<dbReference type="InterPro" id="IPR018506">
    <property type="entry name" value="Cyt_B5_heme-BS"/>
</dbReference>
<keyword evidence="5" id="KW-1133">Transmembrane helix</keyword>
<dbReference type="EMBL" id="JAOPGA020001377">
    <property type="protein sequence ID" value="KAL0487850.1"/>
    <property type="molecule type" value="Genomic_DNA"/>
</dbReference>
<dbReference type="SMART" id="SM01117">
    <property type="entry name" value="Cyt-b5"/>
    <property type="match status" value="2"/>
</dbReference>
<dbReference type="GO" id="GO:0046872">
    <property type="term" value="F:metal ion binding"/>
    <property type="evidence" value="ECO:0007669"/>
    <property type="project" value="UniProtKB-UniRule"/>
</dbReference>
<dbReference type="FunFam" id="3.10.120.10:FF:000007">
    <property type="entry name" value="Sulfite oxidase, mitochondrial"/>
    <property type="match status" value="1"/>
</dbReference>